<organism evidence="1">
    <name type="scientific">bioreactor metagenome</name>
    <dbReference type="NCBI Taxonomy" id="1076179"/>
    <lineage>
        <taxon>unclassified sequences</taxon>
        <taxon>metagenomes</taxon>
        <taxon>ecological metagenomes</taxon>
    </lineage>
</organism>
<reference evidence="1" key="1">
    <citation type="submission" date="2019-08" db="EMBL/GenBank/DDBJ databases">
        <authorList>
            <person name="Kucharzyk K."/>
            <person name="Murdoch R.W."/>
            <person name="Higgins S."/>
            <person name="Loffler F."/>
        </authorList>
    </citation>
    <scope>NUCLEOTIDE SEQUENCE</scope>
</reference>
<evidence type="ECO:0000313" key="1">
    <source>
        <dbReference type="EMBL" id="MPM35418.1"/>
    </source>
</evidence>
<gene>
    <name evidence="1" type="ORF">SDC9_82010</name>
</gene>
<name>A0A644Z569_9ZZZZ</name>
<dbReference type="EMBL" id="VSSQ01007279">
    <property type="protein sequence ID" value="MPM35418.1"/>
    <property type="molecule type" value="Genomic_DNA"/>
</dbReference>
<accession>A0A644Z569</accession>
<comment type="caution">
    <text evidence="1">The sequence shown here is derived from an EMBL/GenBank/DDBJ whole genome shotgun (WGS) entry which is preliminary data.</text>
</comment>
<dbReference type="AlphaFoldDB" id="A0A644Z569"/>
<proteinExistence type="predicted"/>
<sequence length="117" mass="13102">MMQQVQRIAEFVENAQSVRIGKGTVLLQYFPKCAALNILPNQIRVLLVAKRFTNARKKAAGKCVYLRKDFPLPGIYAGHDFQNIVNAVFFANRHLPLSAGGKRAQNAIAFFLDDVHC</sequence>
<protein>
    <submittedName>
        <fullName evidence="1">Uncharacterized protein</fullName>
    </submittedName>
</protein>